<evidence type="ECO:0000256" key="2">
    <source>
        <dbReference type="SAM" id="SignalP"/>
    </source>
</evidence>
<dbReference type="Gene3D" id="1.20.5.340">
    <property type="match status" value="1"/>
</dbReference>
<feature type="coiled-coil region" evidence="1">
    <location>
        <begin position="579"/>
        <end position="777"/>
    </location>
</feature>
<sequence>MAADLRFILIPFLLSCVFPASDNRLVKQLDSTDLENILSKIPITLPEGIDPSHINVTSITIKTCTGLKEQLALLDIQLKQTTVRNTQLDNEAFRLRREARLLKLKLSTCSSTASAITGSYQTQLLNQMKQLLETSDSDTFLILKIIALNREVVTLQEKVKHAANATGTAYYRGLEAELQEKTNELTVKTQQIKKSNANSALILQIISLQNQIWNLEQAESRKRDNTLQHDNRILALQEQLNWKIIELRGKGDAHSTMLELVFVHSKIAAMQRLITLHSEVSRTNAADYQRQWKQKVELLKRKILLLNSAESNTALTRDIWTLQAEVQLLRQLMMDTKNRTDSQIEVVRHRLEEEKKREENLHKHLEEADNAQAQLILKILIMMEEVRELDDNTQHQTTSTIQAGTLQTLLQAKERELAKAQAEIKDLQRKLQNKTEECTSFEVQYEQLKTEFEQKIAELNTAGNHKAALLLNVINLRDDLQNLRYLIATSKDPNRVSELQRQLKKKQEELNSKTAEIERKIANPQIILSIVELQHEIWVLQNKAPNETTTGRVLELEDRVDGLLSEIEDNGDDKLLLLIMTLQSRVEHLQRQLSDLQGSQTSQKTQLTKDLASKKEELQKYINELTEKDEANAKLILTITGLHNKIRNLEKEKQNEGQKSSAALTELKEKLKVKEEKIRALQSQLNQTEAQCSTDDLKLKDLQNNLDGKMKELQSKSQTVTSLALQVSTLTVQLEELKRQLQNTESETKIKELQKIIDEKNTELTKKTEELKALSAQPQRFLQIIAIQTEIEKLVFVARNDTDYIKITALQDHLKYLIDGIQDEENEYTKLMFKILTQQDEIARLEKQQKSQREAASKTIKDLETQLEDLRNQIAEKTRVLDSSETRIANLTADILELHKKIKPLEEDISELKDKSSDNIRELQKKLDLTRRQLQDSELRLQGADTKNFNLVMEITDLRSQLKISQEKASKAAENNAIELKQQLQTQQRENRKLEVTNKDLMQEVQEMKTCCSNNVNTQCDDLQRQLQQSQEDADRLQQQLHEQDANLKQQQQDLEEMRRENNELRGAYNSVFNRLELNGFIQGSRDNYILLF</sequence>
<name>A0AAN7XEY3_ELEMC</name>
<keyword evidence="2" id="KW-0732">Signal</keyword>
<evidence type="ECO:0000313" key="3">
    <source>
        <dbReference type="EMBL" id="KAK5859627.1"/>
    </source>
</evidence>
<organism evidence="3 4">
    <name type="scientific">Eleginops maclovinus</name>
    <name type="common">Patagonian blennie</name>
    <name type="synonym">Eleginus maclovinus</name>
    <dbReference type="NCBI Taxonomy" id="56733"/>
    <lineage>
        <taxon>Eukaryota</taxon>
        <taxon>Metazoa</taxon>
        <taxon>Chordata</taxon>
        <taxon>Craniata</taxon>
        <taxon>Vertebrata</taxon>
        <taxon>Euteleostomi</taxon>
        <taxon>Actinopterygii</taxon>
        <taxon>Neopterygii</taxon>
        <taxon>Teleostei</taxon>
        <taxon>Neoteleostei</taxon>
        <taxon>Acanthomorphata</taxon>
        <taxon>Eupercaria</taxon>
        <taxon>Perciformes</taxon>
        <taxon>Notothenioidei</taxon>
        <taxon>Eleginopidae</taxon>
        <taxon>Eleginops</taxon>
    </lineage>
</organism>
<gene>
    <name evidence="3" type="ORF">PBY51_021170</name>
</gene>
<feature type="coiled-coil region" evidence="1">
    <location>
        <begin position="145"/>
        <end position="198"/>
    </location>
</feature>
<dbReference type="Proteomes" id="UP001346869">
    <property type="component" value="Unassembled WGS sequence"/>
</dbReference>
<feature type="coiled-coil region" evidence="1">
    <location>
        <begin position="403"/>
        <end position="462"/>
    </location>
</feature>
<reference evidence="3 4" key="1">
    <citation type="journal article" date="2023" name="Genes (Basel)">
        <title>Chromosome-Level Genome Assembly and Circadian Gene Repertoire of the Patagonia Blennie Eleginops maclovinus-The Closest Ancestral Proxy of Antarctic Cryonotothenioids.</title>
        <authorList>
            <person name="Cheng C.C."/>
            <person name="Rivera-Colon A.G."/>
            <person name="Minhas B.F."/>
            <person name="Wilson L."/>
            <person name="Rayamajhi N."/>
            <person name="Vargas-Chacoff L."/>
            <person name="Catchen J.M."/>
        </authorList>
    </citation>
    <scope>NUCLEOTIDE SEQUENCE [LARGE SCALE GENOMIC DNA]</scope>
    <source>
        <strain evidence="3">JMC-PN-2008</strain>
    </source>
</reference>
<feature type="coiled-coil region" evidence="1">
    <location>
        <begin position="496"/>
        <end position="523"/>
    </location>
</feature>
<proteinExistence type="predicted"/>
<accession>A0AAN7XEY3</accession>
<feature type="signal peptide" evidence="2">
    <location>
        <begin position="1"/>
        <end position="19"/>
    </location>
</feature>
<keyword evidence="1" id="KW-0175">Coiled coil</keyword>
<feature type="chain" id="PRO_5043008143" description="Coiled-coil domain-containing protein 150" evidence="2">
    <location>
        <begin position="20"/>
        <end position="1093"/>
    </location>
</feature>
<protein>
    <recommendedName>
        <fullName evidence="5">Coiled-coil domain-containing protein 150</fullName>
    </recommendedName>
</protein>
<comment type="caution">
    <text evidence="3">The sequence shown here is derived from an EMBL/GenBank/DDBJ whole genome shotgun (WGS) entry which is preliminary data.</text>
</comment>
<feature type="coiled-coil region" evidence="1">
    <location>
        <begin position="835"/>
        <end position="1075"/>
    </location>
</feature>
<evidence type="ECO:0008006" key="5">
    <source>
        <dbReference type="Google" id="ProtNLM"/>
    </source>
</evidence>
<reference evidence="3 4" key="2">
    <citation type="journal article" date="2023" name="Mol. Biol. Evol.">
        <title>Genomics of Secondarily Temperate Adaptation in the Only Non-Antarctic Icefish.</title>
        <authorList>
            <person name="Rivera-Colon A.G."/>
            <person name="Rayamajhi N."/>
            <person name="Minhas B.F."/>
            <person name="Madrigal G."/>
            <person name="Bilyk K.T."/>
            <person name="Yoon V."/>
            <person name="Hune M."/>
            <person name="Gregory S."/>
            <person name="Cheng C.H.C."/>
            <person name="Catchen J.M."/>
        </authorList>
    </citation>
    <scope>NUCLEOTIDE SEQUENCE [LARGE SCALE GENOMIC DNA]</scope>
    <source>
        <strain evidence="3">JMC-PN-2008</strain>
    </source>
</reference>
<dbReference type="EMBL" id="JAUZQC010000014">
    <property type="protein sequence ID" value="KAK5859627.1"/>
    <property type="molecule type" value="Genomic_DNA"/>
</dbReference>
<evidence type="ECO:0000313" key="4">
    <source>
        <dbReference type="Proteomes" id="UP001346869"/>
    </source>
</evidence>
<evidence type="ECO:0000256" key="1">
    <source>
        <dbReference type="SAM" id="Coils"/>
    </source>
</evidence>
<keyword evidence="4" id="KW-1185">Reference proteome</keyword>
<dbReference type="AlphaFoldDB" id="A0AAN7XEY3"/>